<reference evidence="2" key="4">
    <citation type="submission" date="2025-05" db="UniProtKB">
        <authorList>
            <consortium name="EnsemblFungi"/>
        </authorList>
    </citation>
    <scope>IDENTIFICATION</scope>
    <source>
        <strain evidence="2">isolate 1-1 / race 1 (BBBD)</strain>
    </source>
</reference>
<reference evidence="2 3" key="3">
    <citation type="journal article" date="2017" name="G3 (Bethesda)">
        <title>Comparative analysis highlights variable genome content of wheat rusts and divergence of the mating loci.</title>
        <authorList>
            <person name="Cuomo C.A."/>
            <person name="Bakkeren G."/>
            <person name="Khalil H.B."/>
            <person name="Panwar V."/>
            <person name="Joly D."/>
            <person name="Linning R."/>
            <person name="Sakthikumar S."/>
            <person name="Song X."/>
            <person name="Adiconis X."/>
            <person name="Fan L."/>
            <person name="Goldberg J.M."/>
            <person name="Levin J.Z."/>
            <person name="Young S."/>
            <person name="Zeng Q."/>
            <person name="Anikster Y."/>
            <person name="Bruce M."/>
            <person name="Wang M."/>
            <person name="Yin C."/>
            <person name="McCallum B."/>
            <person name="Szabo L.J."/>
            <person name="Hulbert S."/>
            <person name="Chen X."/>
            <person name="Fellers J.P."/>
        </authorList>
    </citation>
    <scope>NUCLEOTIDE SEQUENCE</scope>
    <source>
        <strain evidence="2">isolate 1-1 / race 1 (BBBD)</strain>
        <strain evidence="3">Isolate 1-1 / race 1 (BBBD)</strain>
    </source>
</reference>
<organism evidence="1">
    <name type="scientific">Puccinia triticina (isolate 1-1 / race 1 (BBBD))</name>
    <name type="common">Brown leaf rust fungus</name>
    <dbReference type="NCBI Taxonomy" id="630390"/>
    <lineage>
        <taxon>Eukaryota</taxon>
        <taxon>Fungi</taxon>
        <taxon>Dikarya</taxon>
        <taxon>Basidiomycota</taxon>
        <taxon>Pucciniomycotina</taxon>
        <taxon>Pucciniomycetes</taxon>
        <taxon>Pucciniales</taxon>
        <taxon>Pucciniaceae</taxon>
        <taxon>Puccinia</taxon>
    </lineage>
</organism>
<dbReference type="PANTHER" id="PTHR33069:SF3">
    <property type="entry name" value="DYNEIN HEAVY CHAIN TAIL DOMAIN-CONTAINING PROTEIN"/>
    <property type="match status" value="1"/>
</dbReference>
<proteinExistence type="predicted"/>
<dbReference type="EnsemblFungi" id="PTTG_12544-t43_1">
    <property type="protein sequence ID" value="PTTG_12544-t43_1-p1"/>
    <property type="gene ID" value="PTTG_12544"/>
</dbReference>
<evidence type="ECO:0000313" key="2">
    <source>
        <dbReference type="EnsemblFungi" id="PTTG_12544-t43_1-p1"/>
    </source>
</evidence>
<protein>
    <submittedName>
        <fullName evidence="1 2">Uncharacterized protein</fullName>
    </submittedName>
</protein>
<dbReference type="Proteomes" id="UP000005240">
    <property type="component" value="Unassembled WGS sequence"/>
</dbReference>
<name>A0A180GWL6_PUCT1</name>
<sequence length="402" mass="44925">MNGRNPPDDPLDDSNARCRHLGDWLIEGFLNISRKIHQTNWKSPLAASSTLSVDQDNSELKEVIYDRIHSSLLPLLQHQITTLSLLLAGLSKEPESGLKQMLAIQPEIDYNLTQIKAALDVVCPRGLSSLNQADDQQLKQFKTYRLVELREMLWLLAAVYICSALDEASRHIGRMGFSTSSRPQNRLSSTYRKATPDALDWIGFTIKHLRGSELDVAENRWRYAVLSIDKELDNLICLVNPTAHSTNQGFPLAREPVILLAKSAIPIIKLSKLFFTKLSRAGMNRKLVSSSTDMNSIQLGCLCKSAEKVSEDLPKLLTLLSEADVLDGAAANFDNSQNIIRLAATVASHFETPVQLAVDYLVPLVPETGGLPNKNYYKDWLLTWKIQSILAIHNFIQRALTI</sequence>
<reference evidence="1" key="1">
    <citation type="submission" date="2009-11" db="EMBL/GenBank/DDBJ databases">
        <authorList>
            <consortium name="The Broad Institute Genome Sequencing Platform"/>
            <person name="Ward D."/>
            <person name="Feldgarden M."/>
            <person name="Earl A."/>
            <person name="Young S.K."/>
            <person name="Zeng Q."/>
            <person name="Koehrsen M."/>
            <person name="Alvarado L."/>
            <person name="Berlin A."/>
            <person name="Bochicchio J."/>
            <person name="Borenstein D."/>
            <person name="Chapman S.B."/>
            <person name="Chen Z."/>
            <person name="Engels R."/>
            <person name="Freedman E."/>
            <person name="Gellesch M."/>
            <person name="Goldberg J."/>
            <person name="Griggs A."/>
            <person name="Gujja S."/>
            <person name="Heilman E."/>
            <person name="Heiman D."/>
            <person name="Hepburn T."/>
            <person name="Howarth C."/>
            <person name="Jen D."/>
            <person name="Larson L."/>
            <person name="Lewis B."/>
            <person name="Mehta T."/>
            <person name="Park D."/>
            <person name="Pearson M."/>
            <person name="Roberts A."/>
            <person name="Saif S."/>
            <person name="Shea T."/>
            <person name="Shenoy N."/>
            <person name="Sisk P."/>
            <person name="Stolte C."/>
            <person name="Sykes S."/>
            <person name="Thomson T."/>
            <person name="Walk T."/>
            <person name="White J."/>
            <person name="Yandava C."/>
            <person name="Izard J."/>
            <person name="Baranova O.V."/>
            <person name="Blanton J.M."/>
            <person name="Tanner A.C."/>
            <person name="Dewhirst F.E."/>
            <person name="Haas B."/>
            <person name="Nusbaum C."/>
            <person name="Birren B."/>
        </authorList>
    </citation>
    <scope>NUCLEOTIDE SEQUENCE [LARGE SCALE GENOMIC DNA]</scope>
    <source>
        <strain evidence="1">1-1 BBBD Race 1</strain>
    </source>
</reference>
<evidence type="ECO:0000313" key="3">
    <source>
        <dbReference type="Proteomes" id="UP000005240"/>
    </source>
</evidence>
<dbReference type="EMBL" id="ADAS02000016">
    <property type="protein sequence ID" value="OAV96914.1"/>
    <property type="molecule type" value="Genomic_DNA"/>
</dbReference>
<reference evidence="1" key="2">
    <citation type="submission" date="2016-05" db="EMBL/GenBank/DDBJ databases">
        <title>Comparative analysis highlights variable genome content of wheat rusts and divergence of the mating loci.</title>
        <authorList>
            <person name="Cuomo C.A."/>
            <person name="Bakkeren G."/>
            <person name="Szabo L."/>
            <person name="Khalil H."/>
            <person name="Joly D."/>
            <person name="Goldberg J."/>
            <person name="Young S."/>
            <person name="Zeng Q."/>
            <person name="Fellers J."/>
        </authorList>
    </citation>
    <scope>NUCLEOTIDE SEQUENCE [LARGE SCALE GENOMIC DNA]</scope>
    <source>
        <strain evidence="1">1-1 BBBD Race 1</strain>
    </source>
</reference>
<gene>
    <name evidence="1" type="ORF">PTTG_12544</name>
</gene>
<accession>A0A180GWL6</accession>
<dbReference type="OrthoDB" id="2495413at2759"/>
<dbReference type="PANTHER" id="PTHR33069">
    <property type="entry name" value="CHROMOSOME 7, WHOLE GENOME SHOTGUN SEQUENCE-RELATED"/>
    <property type="match status" value="1"/>
</dbReference>
<dbReference type="AlphaFoldDB" id="A0A180GWL6"/>
<dbReference type="VEuPathDB" id="FungiDB:PTTG_12544"/>
<evidence type="ECO:0000313" key="1">
    <source>
        <dbReference type="EMBL" id="OAV96914.1"/>
    </source>
</evidence>
<keyword evidence="3" id="KW-1185">Reference proteome</keyword>